<accession>A0A9W8UUF9</accession>
<organism evidence="2 3">
    <name type="scientific">Fusarium falciforme</name>
    <dbReference type="NCBI Taxonomy" id="195108"/>
    <lineage>
        <taxon>Eukaryota</taxon>
        <taxon>Fungi</taxon>
        <taxon>Dikarya</taxon>
        <taxon>Ascomycota</taxon>
        <taxon>Pezizomycotina</taxon>
        <taxon>Sordariomycetes</taxon>
        <taxon>Hypocreomycetidae</taxon>
        <taxon>Hypocreales</taxon>
        <taxon>Nectriaceae</taxon>
        <taxon>Fusarium</taxon>
        <taxon>Fusarium solani species complex</taxon>
    </lineage>
</organism>
<dbReference type="Proteomes" id="UP001152087">
    <property type="component" value="Unassembled WGS sequence"/>
</dbReference>
<dbReference type="OrthoDB" id="5098645at2759"/>
<sequence>MIEAAKRKLSPDGMIYHTGYAKFFGTDYDTACNKVSWTVWIFVRFGLGCAAMLRLTIQRRKPTADCKMSSL</sequence>
<proteinExistence type="predicted"/>
<evidence type="ECO:0000313" key="3">
    <source>
        <dbReference type="Proteomes" id="UP001152087"/>
    </source>
</evidence>
<name>A0A9W8UUF9_9HYPO</name>
<evidence type="ECO:0000313" key="2">
    <source>
        <dbReference type="EMBL" id="KAJ4180229.1"/>
    </source>
</evidence>
<dbReference type="EMBL" id="JAOQAV010000050">
    <property type="protein sequence ID" value="KAJ4180229.1"/>
    <property type="molecule type" value="Genomic_DNA"/>
</dbReference>
<keyword evidence="1" id="KW-1133">Transmembrane helix</keyword>
<feature type="transmembrane region" description="Helical" evidence="1">
    <location>
        <begin position="37"/>
        <end position="57"/>
    </location>
</feature>
<reference evidence="2" key="1">
    <citation type="submission" date="2022-09" db="EMBL/GenBank/DDBJ databases">
        <title>Fusarium specimens isolated from Avocado Roots.</title>
        <authorList>
            <person name="Stajich J."/>
            <person name="Roper C."/>
            <person name="Heimlech-Rivalta G."/>
        </authorList>
    </citation>
    <scope>NUCLEOTIDE SEQUENCE</scope>
    <source>
        <strain evidence="2">A02</strain>
    </source>
</reference>
<keyword evidence="1" id="KW-0472">Membrane</keyword>
<gene>
    <name evidence="2" type="ORF">NW755_011917</name>
</gene>
<keyword evidence="3" id="KW-1185">Reference proteome</keyword>
<comment type="caution">
    <text evidence="2">The sequence shown here is derived from an EMBL/GenBank/DDBJ whole genome shotgun (WGS) entry which is preliminary data.</text>
</comment>
<keyword evidence="1" id="KW-0812">Transmembrane</keyword>
<evidence type="ECO:0000256" key="1">
    <source>
        <dbReference type="SAM" id="Phobius"/>
    </source>
</evidence>
<dbReference type="AlphaFoldDB" id="A0A9W8UUF9"/>
<protein>
    <submittedName>
        <fullName evidence="2">Uncharacterized protein</fullName>
    </submittedName>
</protein>